<dbReference type="Gene3D" id="3.90.70.10">
    <property type="entry name" value="Cysteine proteinases"/>
    <property type="match status" value="1"/>
</dbReference>
<keyword evidence="2" id="KW-0813">Transport</keyword>
<feature type="domain" description="ABC transporter" evidence="12">
    <location>
        <begin position="482"/>
        <end position="715"/>
    </location>
</feature>
<dbReference type="RefSeq" id="WP_097895851.1">
    <property type="nucleotide sequence ID" value="NZ_NVOR01000010.1"/>
</dbReference>
<keyword evidence="6" id="KW-0378">Hydrolase</keyword>
<dbReference type="PANTHER" id="PTHR43394">
    <property type="entry name" value="ATP-DEPENDENT PERMEASE MDL1, MITOCHONDRIAL"/>
    <property type="match status" value="1"/>
</dbReference>
<dbReference type="InterPro" id="IPR027417">
    <property type="entry name" value="P-loop_NTPase"/>
</dbReference>
<dbReference type="AlphaFoldDB" id="A0AA91VEX5"/>
<dbReference type="PROSITE" id="PS50990">
    <property type="entry name" value="PEPTIDASE_C39"/>
    <property type="match status" value="1"/>
</dbReference>
<dbReference type="Proteomes" id="UP000221020">
    <property type="component" value="Unassembled WGS sequence"/>
</dbReference>
<evidence type="ECO:0000259" key="14">
    <source>
        <dbReference type="PROSITE" id="PS50990"/>
    </source>
</evidence>
<evidence type="ECO:0000259" key="12">
    <source>
        <dbReference type="PROSITE" id="PS50893"/>
    </source>
</evidence>
<dbReference type="InterPro" id="IPR005074">
    <property type="entry name" value="Peptidase_C39"/>
</dbReference>
<dbReference type="SUPFAM" id="SSF90123">
    <property type="entry name" value="ABC transporter transmembrane region"/>
    <property type="match status" value="1"/>
</dbReference>
<dbReference type="EMBL" id="NVOR01000010">
    <property type="protein sequence ID" value="PED83968.1"/>
    <property type="molecule type" value="Genomic_DNA"/>
</dbReference>
<dbReference type="Gene3D" id="3.40.50.300">
    <property type="entry name" value="P-loop containing nucleotide triphosphate hydrolases"/>
    <property type="match status" value="1"/>
</dbReference>
<gene>
    <name evidence="15" type="ORF">CON65_03555</name>
</gene>
<dbReference type="CDD" id="cd02425">
    <property type="entry name" value="Peptidase_C39F"/>
    <property type="match status" value="1"/>
</dbReference>
<dbReference type="PROSITE" id="PS00211">
    <property type="entry name" value="ABC_TRANSPORTER_1"/>
    <property type="match status" value="1"/>
</dbReference>
<keyword evidence="5" id="KW-0547">Nucleotide-binding</keyword>
<dbReference type="InterPro" id="IPR033839">
    <property type="entry name" value="Lacticin_481_peptidase"/>
</dbReference>
<evidence type="ECO:0000256" key="2">
    <source>
        <dbReference type="ARBA" id="ARBA00022448"/>
    </source>
</evidence>
<accession>A0AA91VEX5</accession>
<keyword evidence="4 11" id="KW-0812">Transmembrane</keyword>
<feature type="domain" description="ABC transmembrane type-1" evidence="13">
    <location>
        <begin position="158"/>
        <end position="439"/>
    </location>
</feature>
<dbReference type="PROSITE" id="PS50893">
    <property type="entry name" value="ABC_TRANSPORTER_2"/>
    <property type="match status" value="1"/>
</dbReference>
<evidence type="ECO:0000256" key="1">
    <source>
        <dbReference type="ARBA" id="ARBA00004651"/>
    </source>
</evidence>
<feature type="domain" description="Peptidase C39" evidence="14">
    <location>
        <begin position="9"/>
        <end position="128"/>
    </location>
</feature>
<keyword evidence="8" id="KW-0067">ATP-binding</keyword>
<dbReference type="InterPro" id="IPR017871">
    <property type="entry name" value="ABC_transporter-like_CS"/>
</dbReference>
<comment type="subcellular location">
    <subcellularLocation>
        <location evidence="1">Cell membrane</location>
        <topology evidence="1">Multi-pass membrane protein</topology>
    </subcellularLocation>
</comment>
<dbReference type="Pfam" id="PF00664">
    <property type="entry name" value="ABC_membrane"/>
    <property type="match status" value="1"/>
</dbReference>
<keyword evidence="3" id="KW-1003">Cell membrane</keyword>
<evidence type="ECO:0000256" key="9">
    <source>
        <dbReference type="ARBA" id="ARBA00022989"/>
    </source>
</evidence>
<evidence type="ECO:0000256" key="6">
    <source>
        <dbReference type="ARBA" id="ARBA00022801"/>
    </source>
</evidence>
<protein>
    <submittedName>
        <fullName evidence="15">Peptidase C39</fullName>
    </submittedName>
</protein>
<evidence type="ECO:0000256" key="7">
    <source>
        <dbReference type="ARBA" id="ARBA00022807"/>
    </source>
</evidence>
<evidence type="ECO:0000313" key="16">
    <source>
        <dbReference type="Proteomes" id="UP000221020"/>
    </source>
</evidence>
<dbReference type="GO" id="GO:0005524">
    <property type="term" value="F:ATP binding"/>
    <property type="evidence" value="ECO:0007669"/>
    <property type="project" value="UniProtKB-KW"/>
</dbReference>
<dbReference type="GO" id="GO:0015421">
    <property type="term" value="F:ABC-type oligopeptide transporter activity"/>
    <property type="evidence" value="ECO:0007669"/>
    <property type="project" value="TreeGrafter"/>
</dbReference>
<evidence type="ECO:0000256" key="3">
    <source>
        <dbReference type="ARBA" id="ARBA00022475"/>
    </source>
</evidence>
<evidence type="ECO:0000256" key="5">
    <source>
        <dbReference type="ARBA" id="ARBA00022741"/>
    </source>
</evidence>
<dbReference type="InterPro" id="IPR003439">
    <property type="entry name" value="ABC_transporter-like_ATP-bd"/>
</dbReference>
<feature type="transmembrane region" description="Helical" evidence="11">
    <location>
        <begin position="156"/>
        <end position="178"/>
    </location>
</feature>
<keyword evidence="10 11" id="KW-0472">Membrane</keyword>
<dbReference type="GO" id="GO:0016887">
    <property type="term" value="F:ATP hydrolysis activity"/>
    <property type="evidence" value="ECO:0007669"/>
    <property type="project" value="InterPro"/>
</dbReference>
<feature type="transmembrane region" description="Helical" evidence="11">
    <location>
        <begin position="294"/>
        <end position="313"/>
    </location>
</feature>
<evidence type="ECO:0000256" key="4">
    <source>
        <dbReference type="ARBA" id="ARBA00022692"/>
    </source>
</evidence>
<evidence type="ECO:0000259" key="13">
    <source>
        <dbReference type="PROSITE" id="PS50929"/>
    </source>
</evidence>
<keyword evidence="7" id="KW-0788">Thiol protease</keyword>
<dbReference type="GO" id="GO:0006508">
    <property type="term" value="P:proteolysis"/>
    <property type="evidence" value="ECO:0007669"/>
    <property type="project" value="InterPro"/>
</dbReference>
<dbReference type="InterPro" id="IPR036640">
    <property type="entry name" value="ABC1_TM_sf"/>
</dbReference>
<proteinExistence type="predicted"/>
<dbReference type="Pfam" id="PF00005">
    <property type="entry name" value="ABC_tran"/>
    <property type="match status" value="1"/>
</dbReference>
<keyword evidence="9 11" id="KW-1133">Transmembrane helix</keyword>
<dbReference type="PANTHER" id="PTHR43394:SF1">
    <property type="entry name" value="ATP-BINDING CASSETTE SUB-FAMILY B MEMBER 10, MITOCHONDRIAL"/>
    <property type="match status" value="1"/>
</dbReference>
<keyword evidence="7" id="KW-0645">Protease</keyword>
<dbReference type="GO" id="GO:0005886">
    <property type="term" value="C:plasma membrane"/>
    <property type="evidence" value="ECO:0007669"/>
    <property type="project" value="UniProtKB-SubCell"/>
</dbReference>
<feature type="transmembrane region" description="Helical" evidence="11">
    <location>
        <begin position="382"/>
        <end position="404"/>
    </location>
</feature>
<comment type="caution">
    <text evidence="15">The sequence shown here is derived from an EMBL/GenBank/DDBJ whole genome shotgun (WGS) entry which is preliminary data.</text>
</comment>
<feature type="transmembrane region" description="Helical" evidence="11">
    <location>
        <begin position="198"/>
        <end position="218"/>
    </location>
</feature>
<dbReference type="InterPro" id="IPR003593">
    <property type="entry name" value="AAA+_ATPase"/>
</dbReference>
<reference evidence="15 16" key="1">
    <citation type="submission" date="2017-09" db="EMBL/GenBank/DDBJ databases">
        <title>Large-scale bioinformatics analysis of Bacillus genomes uncovers conserved roles of natural products in bacterial physiology.</title>
        <authorList>
            <consortium name="Agbiome Team Llc"/>
            <person name="Bleich R.M."/>
            <person name="Grubbs K.J."/>
            <person name="Santa Maria K.C."/>
            <person name="Allen S.E."/>
            <person name="Farag S."/>
            <person name="Shank E.A."/>
            <person name="Bowers A."/>
        </authorList>
    </citation>
    <scope>NUCLEOTIDE SEQUENCE [LARGE SCALE GENOMIC DNA]</scope>
    <source>
        <strain evidence="15 16">AFS092012</strain>
    </source>
</reference>
<dbReference type="SUPFAM" id="SSF52540">
    <property type="entry name" value="P-loop containing nucleoside triphosphate hydrolases"/>
    <property type="match status" value="1"/>
</dbReference>
<dbReference type="Gene3D" id="1.20.1560.10">
    <property type="entry name" value="ABC transporter type 1, transmembrane domain"/>
    <property type="match status" value="1"/>
</dbReference>
<dbReference type="CDD" id="cd18555">
    <property type="entry name" value="ABC_6TM_T1SS_like"/>
    <property type="match status" value="1"/>
</dbReference>
<evidence type="ECO:0000256" key="11">
    <source>
        <dbReference type="SAM" id="Phobius"/>
    </source>
</evidence>
<evidence type="ECO:0000313" key="15">
    <source>
        <dbReference type="EMBL" id="PED83968.1"/>
    </source>
</evidence>
<dbReference type="InterPro" id="IPR039421">
    <property type="entry name" value="Type_1_exporter"/>
</dbReference>
<dbReference type="GO" id="GO:0008234">
    <property type="term" value="F:cysteine-type peptidase activity"/>
    <property type="evidence" value="ECO:0007669"/>
    <property type="project" value="UniProtKB-KW"/>
</dbReference>
<dbReference type="InterPro" id="IPR011527">
    <property type="entry name" value="ABC1_TM_dom"/>
</dbReference>
<dbReference type="PROSITE" id="PS50929">
    <property type="entry name" value="ABC_TM1F"/>
    <property type="match status" value="1"/>
</dbReference>
<sequence length="728" mass="82995">MKSVPYIPQMQESECGLACIAMILNYYNHRISLSDMRNDFKVSRDGLSFKNLIEIGSYYRLDTKAYQCPISQLYKIKKPCLIHIDNNHYVVLEKVTKNKAYIVDPNIGKCKINLDDFKHRYTGYLLTFIPNQDFKEMKRKSNRYFFIEIILKNRGIMLFICLASFCLQVFGLIIPFTIGWITDNVIVPNNSDMINKALYVIVILFISYELFSVLRSYLIAKMQTLFDKHLMKKFISHLLRLPYNFFEERNVGDLVFSSNSHIIIRQILSNRSITIFIDILLLFIFAILMVQQSLIMGLLVISLGVIVFLSVLIGKSITKKLTTEDVNAQAKTQSFLAEFLNGMTDVKTLAVEKEVYDGWWERFRNQILITQKRTFWTSSLNSFAGGILVIAPALIMAMGASYVINEQMSLGTLLAFNSLAVSFLVPISSLGQTYNEWLLVNSYMQKINDIMLTKTEEEQQVHKVSAVKNSLKIASHKLKGQMELQNVFFSYDDFSEPILKNINIKISPGEKIGIVGSSGSGKSTLAKLLLGLYTPSGGQVLFDDIPLQRINLPNLRKQIGTVLQETTLFNKSLLENIRMENKNIPPEQVKEAAQKAFIHEDIVNFQMGYSTILTEGGENLSGGQRQRILIARAIINHPSILIFDEATSALDYKSESIISENLQLLNATQIIIAHRLSTIEKADCIYVMDKGEIVEQGTHQELLKKKGHYSNLYQVQKQNDIEKEEMKI</sequence>
<evidence type="ECO:0000256" key="8">
    <source>
        <dbReference type="ARBA" id="ARBA00022840"/>
    </source>
</evidence>
<name>A0AA91VEX5_9BACI</name>
<dbReference type="FunFam" id="3.40.50.300:FF:000299">
    <property type="entry name" value="ABC transporter ATP-binding protein/permease"/>
    <property type="match status" value="1"/>
</dbReference>
<dbReference type="Pfam" id="PF03412">
    <property type="entry name" value="Peptidase_C39"/>
    <property type="match status" value="1"/>
</dbReference>
<feature type="transmembrane region" description="Helical" evidence="11">
    <location>
        <begin position="268"/>
        <end position="288"/>
    </location>
</feature>
<organism evidence="15 16">
    <name type="scientific">Bacillus pseudomycoides</name>
    <dbReference type="NCBI Taxonomy" id="64104"/>
    <lineage>
        <taxon>Bacteria</taxon>
        <taxon>Bacillati</taxon>
        <taxon>Bacillota</taxon>
        <taxon>Bacilli</taxon>
        <taxon>Bacillales</taxon>
        <taxon>Bacillaceae</taxon>
        <taxon>Bacillus</taxon>
        <taxon>Bacillus cereus group</taxon>
    </lineage>
</organism>
<dbReference type="SMART" id="SM00382">
    <property type="entry name" value="AAA"/>
    <property type="match status" value="1"/>
</dbReference>
<evidence type="ECO:0000256" key="10">
    <source>
        <dbReference type="ARBA" id="ARBA00023136"/>
    </source>
</evidence>